<feature type="modified residue" description="4-aspartylphosphate" evidence="13">
    <location>
        <position position="722"/>
    </location>
</feature>
<dbReference type="OrthoDB" id="341208at2"/>
<dbReference type="Pfam" id="PF08448">
    <property type="entry name" value="PAS_4"/>
    <property type="match status" value="1"/>
</dbReference>
<feature type="domain" description="PAS" evidence="15">
    <location>
        <begin position="319"/>
        <end position="392"/>
    </location>
</feature>
<gene>
    <name evidence="17" type="ORF">DK389_01600</name>
</gene>
<evidence type="ECO:0000313" key="17">
    <source>
        <dbReference type="EMBL" id="AWN39476.1"/>
    </source>
</evidence>
<keyword evidence="6" id="KW-0288">FMN</keyword>
<dbReference type="InterPro" id="IPR011006">
    <property type="entry name" value="CheY-like_superfamily"/>
</dbReference>
<evidence type="ECO:0000259" key="16">
    <source>
        <dbReference type="PROSITE" id="PS50113"/>
    </source>
</evidence>
<dbReference type="PROSITE" id="PS50112">
    <property type="entry name" value="PAS"/>
    <property type="match status" value="1"/>
</dbReference>
<dbReference type="PANTHER" id="PTHR41523:SF8">
    <property type="entry name" value="ETHYLENE RESPONSE SENSOR PROTEIN"/>
    <property type="match status" value="1"/>
</dbReference>
<dbReference type="SUPFAM" id="SSF55781">
    <property type="entry name" value="GAF domain-like"/>
    <property type="match status" value="1"/>
</dbReference>
<dbReference type="EMBL" id="CP029550">
    <property type="protein sequence ID" value="AWN39476.1"/>
    <property type="molecule type" value="Genomic_DNA"/>
</dbReference>
<evidence type="ECO:0000256" key="7">
    <source>
        <dbReference type="ARBA" id="ARBA00022679"/>
    </source>
</evidence>
<dbReference type="InterPro" id="IPR013655">
    <property type="entry name" value="PAS_fold_3"/>
</dbReference>
<dbReference type="InterPro" id="IPR003018">
    <property type="entry name" value="GAF"/>
</dbReference>
<keyword evidence="11" id="KW-0067">ATP-binding</keyword>
<dbReference type="Pfam" id="PF00072">
    <property type="entry name" value="Response_reg"/>
    <property type="match status" value="1"/>
</dbReference>
<keyword evidence="10 17" id="KW-0418">Kinase</keyword>
<evidence type="ECO:0000256" key="8">
    <source>
        <dbReference type="ARBA" id="ARBA00022737"/>
    </source>
</evidence>
<dbReference type="GO" id="GO:0004673">
    <property type="term" value="F:protein histidine kinase activity"/>
    <property type="evidence" value="ECO:0007669"/>
    <property type="project" value="UniProtKB-EC"/>
</dbReference>
<reference evidence="18" key="1">
    <citation type="submission" date="2018-05" db="EMBL/GenBank/DDBJ databases">
        <title>Complete Genome Sequence of Methylobacterium sp. 17SD2-17.</title>
        <authorList>
            <person name="Srinivasan S."/>
        </authorList>
    </citation>
    <scope>NUCLEOTIDE SEQUENCE [LARGE SCALE GENOMIC DNA]</scope>
    <source>
        <strain evidence="18">17SD2-17</strain>
    </source>
</reference>
<protein>
    <recommendedName>
        <fullName evidence="3">Blue-light-activated histidine kinase</fullName>
        <ecNumber evidence="2">2.7.13.3</ecNumber>
    </recommendedName>
</protein>
<dbReference type="InterPro" id="IPR036890">
    <property type="entry name" value="HATPase_C_sf"/>
</dbReference>
<dbReference type="SMART" id="SM00065">
    <property type="entry name" value="GAF"/>
    <property type="match status" value="1"/>
</dbReference>
<dbReference type="InterPro" id="IPR000700">
    <property type="entry name" value="PAS-assoc_C"/>
</dbReference>
<dbReference type="InterPro" id="IPR011102">
    <property type="entry name" value="Sig_transdc_His_kinase_HWE"/>
</dbReference>
<feature type="domain" description="Response regulatory" evidence="14">
    <location>
        <begin position="672"/>
        <end position="782"/>
    </location>
</feature>
<keyword evidence="8" id="KW-0677">Repeat</keyword>
<keyword evidence="7" id="KW-0808">Transferase</keyword>
<dbReference type="AlphaFoldDB" id="A0A2U8W2H0"/>
<dbReference type="Proteomes" id="UP000245926">
    <property type="component" value="Chromosome"/>
</dbReference>
<keyword evidence="5" id="KW-0285">Flavoprotein</keyword>
<evidence type="ECO:0000259" key="15">
    <source>
        <dbReference type="PROSITE" id="PS50112"/>
    </source>
</evidence>
<dbReference type="SMART" id="SM00091">
    <property type="entry name" value="PAS"/>
    <property type="match status" value="2"/>
</dbReference>
<dbReference type="KEGG" id="mets:DK389_01600"/>
<dbReference type="Pfam" id="PF07536">
    <property type="entry name" value="HWE_HK"/>
    <property type="match status" value="1"/>
</dbReference>
<proteinExistence type="predicted"/>
<evidence type="ECO:0000259" key="14">
    <source>
        <dbReference type="PROSITE" id="PS50110"/>
    </source>
</evidence>
<evidence type="ECO:0000256" key="5">
    <source>
        <dbReference type="ARBA" id="ARBA00022630"/>
    </source>
</evidence>
<dbReference type="SMART" id="SM00448">
    <property type="entry name" value="REC"/>
    <property type="match status" value="1"/>
</dbReference>
<dbReference type="PROSITE" id="PS50113">
    <property type="entry name" value="PAC"/>
    <property type="match status" value="1"/>
</dbReference>
<accession>A0A2U8W2H0</accession>
<evidence type="ECO:0000256" key="3">
    <source>
        <dbReference type="ARBA" id="ARBA00021740"/>
    </source>
</evidence>
<evidence type="ECO:0000256" key="10">
    <source>
        <dbReference type="ARBA" id="ARBA00022777"/>
    </source>
</evidence>
<keyword evidence="9" id="KW-0547">Nucleotide-binding</keyword>
<evidence type="ECO:0000256" key="13">
    <source>
        <dbReference type="PROSITE-ProRule" id="PRU00169"/>
    </source>
</evidence>
<dbReference type="PROSITE" id="PS50110">
    <property type="entry name" value="RESPONSE_REGULATORY"/>
    <property type="match status" value="1"/>
</dbReference>
<comment type="catalytic activity">
    <reaction evidence="1">
        <text>ATP + protein L-histidine = ADP + protein N-phospho-L-histidine.</text>
        <dbReference type="EC" id="2.7.13.3"/>
    </reaction>
</comment>
<evidence type="ECO:0000313" key="18">
    <source>
        <dbReference type="Proteomes" id="UP000245926"/>
    </source>
</evidence>
<keyword evidence="4 13" id="KW-0597">Phosphoprotein</keyword>
<dbReference type="EC" id="2.7.13.3" evidence="2"/>
<dbReference type="InterPro" id="IPR029016">
    <property type="entry name" value="GAF-like_dom_sf"/>
</dbReference>
<evidence type="ECO:0000256" key="2">
    <source>
        <dbReference type="ARBA" id="ARBA00012438"/>
    </source>
</evidence>
<feature type="domain" description="PAC" evidence="16">
    <location>
        <begin position="394"/>
        <end position="447"/>
    </location>
</feature>
<dbReference type="NCBIfam" id="TIGR00229">
    <property type="entry name" value="sensory_box"/>
    <property type="match status" value="1"/>
</dbReference>
<dbReference type="Gene3D" id="3.30.565.10">
    <property type="entry name" value="Histidine kinase-like ATPase, C-terminal domain"/>
    <property type="match status" value="1"/>
</dbReference>
<dbReference type="Gene3D" id="3.30.450.20">
    <property type="entry name" value="PAS domain"/>
    <property type="match status" value="2"/>
</dbReference>
<evidence type="ECO:0000256" key="4">
    <source>
        <dbReference type="ARBA" id="ARBA00022553"/>
    </source>
</evidence>
<dbReference type="SUPFAM" id="SSF55785">
    <property type="entry name" value="PYP-like sensor domain (PAS domain)"/>
    <property type="match status" value="2"/>
</dbReference>
<name>A0A2U8W2H0_9HYPH</name>
<dbReference type="GO" id="GO:0005524">
    <property type="term" value="F:ATP binding"/>
    <property type="evidence" value="ECO:0007669"/>
    <property type="project" value="UniProtKB-KW"/>
</dbReference>
<dbReference type="SUPFAM" id="SSF52172">
    <property type="entry name" value="CheY-like"/>
    <property type="match status" value="1"/>
</dbReference>
<dbReference type="CDD" id="cd00130">
    <property type="entry name" value="PAS"/>
    <property type="match status" value="1"/>
</dbReference>
<dbReference type="Pfam" id="PF01590">
    <property type="entry name" value="GAF"/>
    <property type="match status" value="1"/>
</dbReference>
<dbReference type="Pfam" id="PF08447">
    <property type="entry name" value="PAS_3"/>
    <property type="match status" value="1"/>
</dbReference>
<dbReference type="Gene3D" id="3.30.450.40">
    <property type="match status" value="1"/>
</dbReference>
<keyword evidence="12" id="KW-0843">Virulence</keyword>
<evidence type="ECO:0000256" key="1">
    <source>
        <dbReference type="ARBA" id="ARBA00000085"/>
    </source>
</evidence>
<evidence type="ECO:0000256" key="11">
    <source>
        <dbReference type="ARBA" id="ARBA00022840"/>
    </source>
</evidence>
<evidence type="ECO:0000256" key="6">
    <source>
        <dbReference type="ARBA" id="ARBA00022643"/>
    </source>
</evidence>
<dbReference type="RefSeq" id="WP_109887084.1">
    <property type="nucleotide sequence ID" value="NZ_CP029550.1"/>
</dbReference>
<evidence type="ECO:0000256" key="9">
    <source>
        <dbReference type="ARBA" id="ARBA00022741"/>
    </source>
</evidence>
<dbReference type="Gene3D" id="3.40.50.2300">
    <property type="match status" value="1"/>
</dbReference>
<sequence length="784" mass="85472">MAARIRAHDWSATPLGPSGAWPSRLKLMVEQVLASPLVASLVCRPGHILLYNDTAARLYGVHHPGALGRSLPETWPDGYAAVAHHYEWVFGGESVHVPAQPLAVGGPGQVFDAYLSPVRDDGGRVFAVQMIGFEISGRLRAEAALRESEERQVFLLRLSNTLRPLDDAVEVQDAAARILGEHLGADRTYYAVVVGDYEFAIIERDYVLGDAPSVVGQHAFSSFGSTFEAYRTGRVLVLDDVEAPGAVPISDLPAFRALSIRSLVSMPLFKNGRTVASMTVLKGVPHRWTAREISLVEDVAERTWAAVERARAEAAQRESEERFQQFAASSSDALWIRDGTTLAMEYVSPAIRTIYGVPPDAILGDPKRWAALIVPEDRDVALAHLEQARGGEAVTHEFRILRPSDGAFRWIRNTDFPLLDAGGAVQRIAGIAEDVTDSKQAAEHQTVLLLELQHRVRNILAMIRSIAERSGETAGSVDDYRDRLVGRLRALARTQTLLTRAVNAGVDLESLIRVEVEAQAAHEGQFSLGGPKLLLSPKAAEVVTLAVHELATNACKYGAFTHSAGRLSVTWCITREAAEPRLHLDWIETGAIEPLTPPQRRGFGTTLIEQRIPYELQGSGKLGFEPQGLQCRLEFPLRRGDSILETGMGTLRATIAGGSLEMAGEVDLSGCKVLVVEDDYFIATDTERALRRAGGSVVGPVGRPEEALALIAQDAPHCAVVDINLGEGARFEVAETLQELGVPFIFVTGYDDVMIPPRFQDVERLRKPVEFREVVRAAAQMCAT</sequence>
<dbReference type="InterPro" id="IPR000014">
    <property type="entry name" value="PAS"/>
</dbReference>
<dbReference type="SMART" id="SM00911">
    <property type="entry name" value="HWE_HK"/>
    <property type="match status" value="1"/>
</dbReference>
<dbReference type="InterPro" id="IPR001789">
    <property type="entry name" value="Sig_transdc_resp-reg_receiver"/>
</dbReference>
<evidence type="ECO:0000256" key="12">
    <source>
        <dbReference type="ARBA" id="ARBA00023026"/>
    </source>
</evidence>
<dbReference type="InterPro" id="IPR013656">
    <property type="entry name" value="PAS_4"/>
</dbReference>
<dbReference type="PANTHER" id="PTHR41523">
    <property type="entry name" value="TWO-COMPONENT SYSTEM SENSOR PROTEIN"/>
    <property type="match status" value="1"/>
</dbReference>
<dbReference type="InterPro" id="IPR035965">
    <property type="entry name" value="PAS-like_dom_sf"/>
</dbReference>
<keyword evidence="18" id="KW-1185">Reference proteome</keyword>
<organism evidence="17 18">
    <name type="scientific">Methylobacterium durans</name>
    <dbReference type="NCBI Taxonomy" id="2202825"/>
    <lineage>
        <taxon>Bacteria</taxon>
        <taxon>Pseudomonadati</taxon>
        <taxon>Pseudomonadota</taxon>
        <taxon>Alphaproteobacteria</taxon>
        <taxon>Hyphomicrobiales</taxon>
        <taxon>Methylobacteriaceae</taxon>
        <taxon>Methylobacterium</taxon>
    </lineage>
</organism>
<dbReference type="GO" id="GO:0000160">
    <property type="term" value="P:phosphorelay signal transduction system"/>
    <property type="evidence" value="ECO:0007669"/>
    <property type="project" value="InterPro"/>
</dbReference>